<feature type="transmembrane region" description="Helical" evidence="1">
    <location>
        <begin position="12"/>
        <end position="38"/>
    </location>
</feature>
<feature type="transmembrane region" description="Helical" evidence="1">
    <location>
        <begin position="81"/>
        <end position="101"/>
    </location>
</feature>
<dbReference type="OrthoDB" id="3362027at2759"/>
<evidence type="ECO:0000256" key="1">
    <source>
        <dbReference type="SAM" id="Phobius"/>
    </source>
</evidence>
<keyword evidence="1" id="KW-0812">Transmembrane</keyword>
<name>A0A9P5NUG0_GYMJU</name>
<sequence length="180" mass="19386">MTVATRTFCCCIPVRVGVILLAILGLVGGSGLAAVGIINVKHSDGSKVAAIIQIVVYLLLAILSIFGLIGAIIRRLAFVRMYLAMLILHLFFSIGTGVYAINRNFKDAPKYISTCESGSTDKAVIGACQQGATILKSVMIGSFIIAWLLETWACFIVAHYSRQLAEEDATKSIVKDTESW</sequence>
<proteinExistence type="predicted"/>
<evidence type="ECO:0000313" key="2">
    <source>
        <dbReference type="EMBL" id="KAF8904396.1"/>
    </source>
</evidence>
<evidence type="ECO:0008006" key="4">
    <source>
        <dbReference type="Google" id="ProtNLM"/>
    </source>
</evidence>
<dbReference type="EMBL" id="JADNYJ010000026">
    <property type="protein sequence ID" value="KAF8904396.1"/>
    <property type="molecule type" value="Genomic_DNA"/>
</dbReference>
<protein>
    <recommendedName>
        <fullName evidence="4">Tetraspanin</fullName>
    </recommendedName>
</protein>
<dbReference type="AlphaFoldDB" id="A0A9P5NUG0"/>
<feature type="transmembrane region" description="Helical" evidence="1">
    <location>
        <begin position="139"/>
        <end position="158"/>
    </location>
</feature>
<keyword evidence="1" id="KW-1133">Transmembrane helix</keyword>
<evidence type="ECO:0000313" key="3">
    <source>
        <dbReference type="Proteomes" id="UP000724874"/>
    </source>
</evidence>
<accession>A0A9P5NUG0</accession>
<organism evidence="2 3">
    <name type="scientific">Gymnopilus junonius</name>
    <name type="common">Spectacular rustgill mushroom</name>
    <name type="synonym">Gymnopilus spectabilis subsp. junonius</name>
    <dbReference type="NCBI Taxonomy" id="109634"/>
    <lineage>
        <taxon>Eukaryota</taxon>
        <taxon>Fungi</taxon>
        <taxon>Dikarya</taxon>
        <taxon>Basidiomycota</taxon>
        <taxon>Agaricomycotina</taxon>
        <taxon>Agaricomycetes</taxon>
        <taxon>Agaricomycetidae</taxon>
        <taxon>Agaricales</taxon>
        <taxon>Agaricineae</taxon>
        <taxon>Hymenogastraceae</taxon>
        <taxon>Gymnopilus</taxon>
    </lineage>
</organism>
<dbReference type="Proteomes" id="UP000724874">
    <property type="component" value="Unassembled WGS sequence"/>
</dbReference>
<gene>
    <name evidence="2" type="ORF">CPB84DRAFT_1772933</name>
</gene>
<keyword evidence="1" id="KW-0472">Membrane</keyword>
<feature type="transmembrane region" description="Helical" evidence="1">
    <location>
        <begin position="50"/>
        <end position="69"/>
    </location>
</feature>
<comment type="caution">
    <text evidence="2">The sequence shown here is derived from an EMBL/GenBank/DDBJ whole genome shotgun (WGS) entry which is preliminary data.</text>
</comment>
<reference evidence="2" key="1">
    <citation type="submission" date="2020-11" db="EMBL/GenBank/DDBJ databases">
        <authorList>
            <consortium name="DOE Joint Genome Institute"/>
            <person name="Ahrendt S."/>
            <person name="Riley R."/>
            <person name="Andreopoulos W."/>
            <person name="LaButti K."/>
            <person name="Pangilinan J."/>
            <person name="Ruiz-duenas F.J."/>
            <person name="Barrasa J.M."/>
            <person name="Sanchez-Garcia M."/>
            <person name="Camarero S."/>
            <person name="Miyauchi S."/>
            <person name="Serrano A."/>
            <person name="Linde D."/>
            <person name="Babiker R."/>
            <person name="Drula E."/>
            <person name="Ayuso-Fernandez I."/>
            <person name="Pacheco R."/>
            <person name="Padilla G."/>
            <person name="Ferreira P."/>
            <person name="Barriuso J."/>
            <person name="Kellner H."/>
            <person name="Castanera R."/>
            <person name="Alfaro M."/>
            <person name="Ramirez L."/>
            <person name="Pisabarro A.G."/>
            <person name="Kuo A."/>
            <person name="Tritt A."/>
            <person name="Lipzen A."/>
            <person name="He G."/>
            <person name="Yan M."/>
            <person name="Ng V."/>
            <person name="Cullen D."/>
            <person name="Martin F."/>
            <person name="Rosso M.-N."/>
            <person name="Henrissat B."/>
            <person name="Hibbett D."/>
            <person name="Martinez A.T."/>
            <person name="Grigoriev I.V."/>
        </authorList>
    </citation>
    <scope>NUCLEOTIDE SEQUENCE</scope>
    <source>
        <strain evidence="2">AH 44721</strain>
    </source>
</reference>
<keyword evidence="3" id="KW-1185">Reference proteome</keyword>